<dbReference type="Proteomes" id="UP001153076">
    <property type="component" value="Unassembled WGS sequence"/>
</dbReference>
<evidence type="ECO:0000256" key="1">
    <source>
        <dbReference type="SAM" id="MobiDB-lite"/>
    </source>
</evidence>
<sequence length="204" mass="23466">MRVKELQLGDAKINYDNDPQHLPNSNHTSSLSNSYVSPFSSQRIQTLVFYFNESPQPDEDASHGISSTAQLETHKILILPQKRTLEVEEKLTDGFCPQFHGKIKPDKCPQWLDESIWKELWICWNSDAFKKRSDATKMSDASTMSVQLNPRELHLVVPTLQSKEKILMMSKEKFGLTQMVVFASFDQNVTLTQTLKVVFHPKPW</sequence>
<feature type="region of interest" description="Disordered" evidence="1">
    <location>
        <begin position="1"/>
        <end position="29"/>
    </location>
</feature>
<dbReference type="AlphaFoldDB" id="A0A9Q1JMK9"/>
<dbReference type="EMBL" id="JAKOGI010001271">
    <property type="protein sequence ID" value="KAJ8426561.1"/>
    <property type="molecule type" value="Genomic_DNA"/>
</dbReference>
<proteinExistence type="predicted"/>
<evidence type="ECO:0000313" key="3">
    <source>
        <dbReference type="Proteomes" id="UP001153076"/>
    </source>
</evidence>
<comment type="caution">
    <text evidence="2">The sequence shown here is derived from an EMBL/GenBank/DDBJ whole genome shotgun (WGS) entry which is preliminary data.</text>
</comment>
<dbReference type="OrthoDB" id="1420514at2759"/>
<name>A0A9Q1JMK9_9CARY</name>
<keyword evidence="3" id="KW-1185">Reference proteome</keyword>
<reference evidence="2" key="1">
    <citation type="submission" date="2022-04" db="EMBL/GenBank/DDBJ databases">
        <title>Carnegiea gigantea Genome sequencing and assembly v2.</title>
        <authorList>
            <person name="Copetti D."/>
            <person name="Sanderson M.J."/>
            <person name="Burquez A."/>
            <person name="Wojciechowski M.F."/>
        </authorList>
    </citation>
    <scope>NUCLEOTIDE SEQUENCE</scope>
    <source>
        <strain evidence="2">SGP5-SGP5p</strain>
        <tissue evidence="2">Aerial part</tissue>
    </source>
</reference>
<organism evidence="2 3">
    <name type="scientific">Carnegiea gigantea</name>
    <dbReference type="NCBI Taxonomy" id="171969"/>
    <lineage>
        <taxon>Eukaryota</taxon>
        <taxon>Viridiplantae</taxon>
        <taxon>Streptophyta</taxon>
        <taxon>Embryophyta</taxon>
        <taxon>Tracheophyta</taxon>
        <taxon>Spermatophyta</taxon>
        <taxon>Magnoliopsida</taxon>
        <taxon>eudicotyledons</taxon>
        <taxon>Gunneridae</taxon>
        <taxon>Pentapetalae</taxon>
        <taxon>Caryophyllales</taxon>
        <taxon>Cactineae</taxon>
        <taxon>Cactaceae</taxon>
        <taxon>Cactoideae</taxon>
        <taxon>Echinocereeae</taxon>
        <taxon>Carnegiea</taxon>
    </lineage>
</organism>
<protein>
    <submittedName>
        <fullName evidence="2">Uncharacterized protein</fullName>
    </submittedName>
</protein>
<evidence type="ECO:0000313" key="2">
    <source>
        <dbReference type="EMBL" id="KAJ8426561.1"/>
    </source>
</evidence>
<accession>A0A9Q1JMK9</accession>
<gene>
    <name evidence="2" type="ORF">Cgig2_009796</name>
</gene>
<feature type="compositionally biased region" description="Basic and acidic residues" evidence="1">
    <location>
        <begin position="1"/>
        <end position="19"/>
    </location>
</feature>